<organism evidence="2 3">
    <name type="scientific">Vigna mungo</name>
    <name type="common">Black gram</name>
    <name type="synonym">Phaseolus mungo</name>
    <dbReference type="NCBI Taxonomy" id="3915"/>
    <lineage>
        <taxon>Eukaryota</taxon>
        <taxon>Viridiplantae</taxon>
        <taxon>Streptophyta</taxon>
        <taxon>Embryophyta</taxon>
        <taxon>Tracheophyta</taxon>
        <taxon>Spermatophyta</taxon>
        <taxon>Magnoliopsida</taxon>
        <taxon>eudicotyledons</taxon>
        <taxon>Gunneridae</taxon>
        <taxon>Pentapetalae</taxon>
        <taxon>rosids</taxon>
        <taxon>fabids</taxon>
        <taxon>Fabales</taxon>
        <taxon>Fabaceae</taxon>
        <taxon>Papilionoideae</taxon>
        <taxon>50 kb inversion clade</taxon>
        <taxon>NPAAA clade</taxon>
        <taxon>indigoferoid/millettioid clade</taxon>
        <taxon>Phaseoleae</taxon>
        <taxon>Vigna</taxon>
    </lineage>
</organism>
<name>A0AAQ3MHJ4_VIGMU</name>
<reference evidence="2 3" key="1">
    <citation type="journal article" date="2023" name="Life. Sci Alliance">
        <title>Evolutionary insights into 3D genome organization and epigenetic landscape of Vigna mungo.</title>
        <authorList>
            <person name="Junaid A."/>
            <person name="Singh B."/>
            <person name="Bhatia S."/>
        </authorList>
    </citation>
    <scope>NUCLEOTIDE SEQUENCE [LARGE SCALE GENOMIC DNA]</scope>
    <source>
        <strain evidence="2">Urdbean</strain>
    </source>
</reference>
<dbReference type="AlphaFoldDB" id="A0AAQ3MHJ4"/>
<gene>
    <name evidence="2" type="ORF">V8G54_036873</name>
</gene>
<accession>A0AAQ3MHJ4</accession>
<evidence type="ECO:0000313" key="3">
    <source>
        <dbReference type="Proteomes" id="UP001374535"/>
    </source>
</evidence>
<evidence type="ECO:0000256" key="1">
    <source>
        <dbReference type="SAM" id="MobiDB-lite"/>
    </source>
</evidence>
<sequence>MKKDYRLCAFMIARILLPRRRNHAQLTTEDICLIHALKESIQTDWAKAIFDNRIKVTRPDIASLPYVVFISQVLVHCKVEFTDEATQYYNKKNMAHKSTLHHMGLRRSETGWVFIDEHQHNMGEEVDPLNASSSTTASSFRPKNEFERNIVRQIHTLISHHNIYQSRFDKLDQEIATIQQKLGNQNLDDEEEENNLNEGETDANHENGSVKLIFHRAKTEQN</sequence>
<dbReference type="EMBL" id="CP144690">
    <property type="protein sequence ID" value="WVY91359.1"/>
    <property type="molecule type" value="Genomic_DNA"/>
</dbReference>
<feature type="region of interest" description="Disordered" evidence="1">
    <location>
        <begin position="182"/>
        <end position="209"/>
    </location>
</feature>
<keyword evidence="3" id="KW-1185">Reference proteome</keyword>
<protein>
    <submittedName>
        <fullName evidence="2">Uncharacterized protein</fullName>
    </submittedName>
</protein>
<evidence type="ECO:0000313" key="2">
    <source>
        <dbReference type="EMBL" id="WVY91359.1"/>
    </source>
</evidence>
<feature type="compositionally biased region" description="Acidic residues" evidence="1">
    <location>
        <begin position="187"/>
        <end position="201"/>
    </location>
</feature>
<proteinExistence type="predicted"/>
<dbReference type="Proteomes" id="UP001374535">
    <property type="component" value="Chromosome 11"/>
</dbReference>